<name>A0A2T7PN36_POMCA</name>
<feature type="compositionally biased region" description="Polar residues" evidence="1">
    <location>
        <begin position="290"/>
        <end position="304"/>
    </location>
</feature>
<evidence type="ECO:0000313" key="2">
    <source>
        <dbReference type="EMBL" id="PVD34834.1"/>
    </source>
</evidence>
<reference evidence="2 3" key="1">
    <citation type="submission" date="2018-04" db="EMBL/GenBank/DDBJ databases">
        <title>The genome of golden apple snail Pomacea canaliculata provides insight into stress tolerance and invasive adaptation.</title>
        <authorList>
            <person name="Liu C."/>
            <person name="Liu B."/>
            <person name="Ren Y."/>
            <person name="Zhang Y."/>
            <person name="Wang H."/>
            <person name="Li S."/>
            <person name="Jiang F."/>
            <person name="Yin L."/>
            <person name="Zhang G."/>
            <person name="Qian W."/>
            <person name="Fan W."/>
        </authorList>
    </citation>
    <scope>NUCLEOTIDE SEQUENCE [LARGE SCALE GENOMIC DNA]</scope>
    <source>
        <strain evidence="2">SZHN2017</strain>
        <tissue evidence="2">Muscle</tissue>
    </source>
</reference>
<dbReference type="EMBL" id="PZQS01000003">
    <property type="protein sequence ID" value="PVD34834.1"/>
    <property type="molecule type" value="Genomic_DNA"/>
</dbReference>
<organism evidence="2 3">
    <name type="scientific">Pomacea canaliculata</name>
    <name type="common">Golden apple snail</name>
    <dbReference type="NCBI Taxonomy" id="400727"/>
    <lineage>
        <taxon>Eukaryota</taxon>
        <taxon>Metazoa</taxon>
        <taxon>Spiralia</taxon>
        <taxon>Lophotrochozoa</taxon>
        <taxon>Mollusca</taxon>
        <taxon>Gastropoda</taxon>
        <taxon>Caenogastropoda</taxon>
        <taxon>Architaenioglossa</taxon>
        <taxon>Ampullarioidea</taxon>
        <taxon>Ampullariidae</taxon>
        <taxon>Pomacea</taxon>
    </lineage>
</organism>
<feature type="compositionally biased region" description="Basic and acidic residues" evidence="1">
    <location>
        <begin position="268"/>
        <end position="284"/>
    </location>
</feature>
<proteinExistence type="predicted"/>
<sequence>MEREICSLLKLVEIKKKQYDQACLACSNLLQPWPRSLPAEEKCQELCKDENSAASPLDPREEADVKLINDLLSRAQVTRSKIGKKMQTNQNLNPAYLHQNLRSCQTKAQDLSIPVKDNPISKQKAGQAGEIKEHSSLSVTSSKLRQPVKDLVSLKQSKSFDDKSSLQKMTALPASGRSFVKPAHYTAPFKTDPNLPVPKRRQLQKSAIRAPAAKEKISLHRNVEKRPAKSVGSKTGILCDTDLCENARLVNRVGNNERCDLESGVNDGDSHPRNDADEERKESFKVLGNIDSSASDVQKPTDSATWGGAAGNQKQLTLQSERLSINIPGNLKKAFARNHELQTKLYERKVNPKAGPAKLNFINKLERKFNGDEEMVSRHRAWHCCYAFKRLEILLESLRLDHFTESSSADEVLRAKLITEFILSSFEELSEEADIISKGMFIITNDISDFFTTNPLLQYSTISELCQYLENVFELQNTTLQIHLTKMAMSDVLPLLESMDPQEPDFPMALRGVYALLSSNGQHFPTFVGNESS</sequence>
<dbReference type="OrthoDB" id="6150479at2759"/>
<comment type="caution">
    <text evidence="2">The sequence shown here is derived from an EMBL/GenBank/DDBJ whole genome shotgun (WGS) entry which is preliminary data.</text>
</comment>
<dbReference type="Pfam" id="PF15764">
    <property type="entry name" value="DUF4693"/>
    <property type="match status" value="1"/>
</dbReference>
<accession>A0A2T7PN36</accession>
<evidence type="ECO:0000256" key="1">
    <source>
        <dbReference type="SAM" id="MobiDB-lite"/>
    </source>
</evidence>
<dbReference type="AlphaFoldDB" id="A0A2T7PN36"/>
<feature type="region of interest" description="Disordered" evidence="1">
    <location>
        <begin position="258"/>
        <end position="311"/>
    </location>
</feature>
<dbReference type="PANTHER" id="PTHR14870:SF1">
    <property type="entry name" value="TUBULIN EPSILON AND DELTA COMPLEX PROTEIN 2"/>
    <property type="match status" value="1"/>
</dbReference>
<gene>
    <name evidence="2" type="ORF">C0Q70_06113</name>
</gene>
<evidence type="ECO:0000313" key="3">
    <source>
        <dbReference type="Proteomes" id="UP000245119"/>
    </source>
</evidence>
<feature type="region of interest" description="Disordered" evidence="1">
    <location>
        <begin position="117"/>
        <end position="143"/>
    </location>
</feature>
<dbReference type="InterPro" id="IPR031518">
    <property type="entry name" value="DUF4693"/>
</dbReference>
<dbReference type="Proteomes" id="UP000245119">
    <property type="component" value="Linkage Group LG3"/>
</dbReference>
<protein>
    <submittedName>
        <fullName evidence="2">Uncharacterized protein</fullName>
    </submittedName>
</protein>
<dbReference type="PANTHER" id="PTHR14870">
    <property type="entry name" value="TUBULIN EPSILON AND DELTA COMPLEX PROTEIN 2"/>
    <property type="match status" value="1"/>
</dbReference>
<keyword evidence="3" id="KW-1185">Reference proteome</keyword>